<dbReference type="PANTHER" id="PTHR31423">
    <property type="entry name" value="YBAK DOMAIN-CONTAINING PROTEIN"/>
    <property type="match status" value="1"/>
</dbReference>
<keyword evidence="3" id="KW-0436">Ligase</keyword>
<dbReference type="FunFam" id="3.90.960.10:FF:000005">
    <property type="entry name" value="Putative prolyl-tRNA synthetase"/>
    <property type="match status" value="1"/>
</dbReference>
<dbReference type="OrthoDB" id="1350766at2759"/>
<dbReference type="OMA" id="PRIRCCE"/>
<dbReference type="GO" id="GO:0002161">
    <property type="term" value="F:aminoacyl-tRNA deacylase activity"/>
    <property type="evidence" value="ECO:0007669"/>
    <property type="project" value="InterPro"/>
</dbReference>
<organism evidence="3 4">
    <name type="scientific">Leptomonas seymouri</name>
    <dbReference type="NCBI Taxonomy" id="5684"/>
    <lineage>
        <taxon>Eukaryota</taxon>
        <taxon>Discoba</taxon>
        <taxon>Euglenozoa</taxon>
        <taxon>Kinetoplastea</taxon>
        <taxon>Metakinetoplastina</taxon>
        <taxon>Trypanosomatida</taxon>
        <taxon>Trypanosomatidae</taxon>
        <taxon>Leishmaniinae</taxon>
        <taxon>Leptomonas</taxon>
    </lineage>
</organism>
<sequence length="263" mass="29334">MHPPKVFRHCHTCSYPLIAFYCNVAPRIRCCEVHRSKPFSLTPSNHLTCGCATRLFSRSAPLASLSSNSSLRISTQVSSQRCASTSPKFEKCSYNRTSKMSVEDCKGLDEVKAAFQELDQQPPILEHADKATVDDVLALLTQQKGITAAGTKTLFLKSKKGELVMVTALREVPTDFKVIQDFAKMKDLRFANNDVLHDNLKVVQGCVTPFPLINNLDKRNITVLLDQSLATSPIPMAFCACRNDHTIVVTFDQLKMFMDKIGY</sequence>
<proteinExistence type="inferred from homology"/>
<dbReference type="InterPro" id="IPR036754">
    <property type="entry name" value="YbaK/aa-tRNA-synt-asso_dom_sf"/>
</dbReference>
<reference evidence="3 4" key="1">
    <citation type="journal article" date="2015" name="PLoS Pathog.">
        <title>Leptomonas seymouri: Adaptations to the Dixenous Life Cycle Analyzed by Genome Sequencing, Transcriptome Profiling and Co-infection with Leishmania donovani.</title>
        <authorList>
            <person name="Kraeva N."/>
            <person name="Butenko A."/>
            <person name="Hlavacova J."/>
            <person name="Kostygov A."/>
            <person name="Myskova J."/>
            <person name="Grybchuk D."/>
            <person name="Lestinova T."/>
            <person name="Votypka J."/>
            <person name="Volf P."/>
            <person name="Opperdoes F."/>
            <person name="Flegontov P."/>
            <person name="Lukes J."/>
            <person name="Yurchenko V."/>
        </authorList>
    </citation>
    <scope>NUCLEOTIDE SEQUENCE [LARGE SCALE GENOMIC DNA]</scope>
    <source>
        <strain evidence="3 4">ATCC 30220</strain>
    </source>
</reference>
<dbReference type="InterPro" id="IPR007214">
    <property type="entry name" value="YbaK/aa-tRNA-synth-assoc-dom"/>
</dbReference>
<evidence type="ECO:0000256" key="1">
    <source>
        <dbReference type="ARBA" id="ARBA00010201"/>
    </source>
</evidence>
<dbReference type="Pfam" id="PF04073">
    <property type="entry name" value="tRNA_edit"/>
    <property type="match status" value="1"/>
</dbReference>
<dbReference type="VEuPathDB" id="TriTrypDB:Lsey_0013_0010"/>
<dbReference type="GO" id="GO:0004812">
    <property type="term" value="F:aminoacyl-tRNA ligase activity"/>
    <property type="evidence" value="ECO:0007669"/>
    <property type="project" value="UniProtKB-KW"/>
</dbReference>
<dbReference type="Proteomes" id="UP000038009">
    <property type="component" value="Unassembled WGS sequence"/>
</dbReference>
<dbReference type="InterPro" id="IPR040285">
    <property type="entry name" value="ProX/PRXD1"/>
</dbReference>
<dbReference type="PANTHER" id="PTHR31423:SF3">
    <property type="entry name" value="PROLYL-TRNA SYNTHETASE ASSOCIATED DOMAIN-CONTAINING PROTEIN 1-RELATED"/>
    <property type="match status" value="1"/>
</dbReference>
<gene>
    <name evidence="3" type="ORF">ABL78_0904</name>
</gene>
<keyword evidence="3" id="KW-0030">Aminoacyl-tRNA synthetase</keyword>
<evidence type="ECO:0000313" key="3">
    <source>
        <dbReference type="EMBL" id="KPI89936.1"/>
    </source>
</evidence>
<comment type="caution">
    <text evidence="3">The sequence shown here is derived from an EMBL/GenBank/DDBJ whole genome shotgun (WGS) entry which is preliminary data.</text>
</comment>
<accession>A0A0N0P8G8</accession>
<dbReference type="EMBL" id="LJSK01000013">
    <property type="protein sequence ID" value="KPI89936.1"/>
    <property type="molecule type" value="Genomic_DNA"/>
</dbReference>
<comment type="similarity">
    <text evidence="1">Belongs to the PRORSD1 family.</text>
</comment>
<feature type="non-terminal residue" evidence="3">
    <location>
        <position position="263"/>
    </location>
</feature>
<feature type="domain" description="YbaK/aminoacyl-tRNA synthetase-associated" evidence="2">
    <location>
        <begin position="129"/>
        <end position="255"/>
    </location>
</feature>
<name>A0A0N0P8G8_LEPSE</name>
<dbReference type="AlphaFoldDB" id="A0A0N0P8G8"/>
<dbReference type="SUPFAM" id="SSF55826">
    <property type="entry name" value="YbaK/ProRS associated domain"/>
    <property type="match status" value="1"/>
</dbReference>
<protein>
    <submittedName>
        <fullName evidence="3">Putative Prolyl-trna synthetase</fullName>
    </submittedName>
</protein>
<evidence type="ECO:0000259" key="2">
    <source>
        <dbReference type="Pfam" id="PF04073"/>
    </source>
</evidence>
<dbReference type="Gene3D" id="3.90.960.10">
    <property type="entry name" value="YbaK/aminoacyl-tRNA synthetase-associated domain"/>
    <property type="match status" value="1"/>
</dbReference>
<evidence type="ECO:0000313" key="4">
    <source>
        <dbReference type="Proteomes" id="UP000038009"/>
    </source>
</evidence>
<keyword evidence="4" id="KW-1185">Reference proteome</keyword>